<evidence type="ECO:0000313" key="4">
    <source>
        <dbReference type="EMBL" id="MST93394.1"/>
    </source>
</evidence>
<evidence type="ECO:0000256" key="2">
    <source>
        <dbReference type="SAM" id="MobiDB-lite"/>
    </source>
</evidence>
<evidence type="ECO:0000256" key="1">
    <source>
        <dbReference type="SAM" id="Coils"/>
    </source>
</evidence>
<dbReference type="Gene3D" id="3.30.479.30">
    <property type="entry name" value="Band 7 domain"/>
    <property type="match status" value="1"/>
</dbReference>
<dbReference type="PRINTS" id="PR00679">
    <property type="entry name" value="PROHIBITIN"/>
</dbReference>
<reference evidence="4 6" key="2">
    <citation type="submission" date="2019-08" db="EMBL/GenBank/DDBJ databases">
        <title>In-depth cultivation of the pig gut microbiome towards novel bacterial diversity and tailored functional studies.</title>
        <authorList>
            <person name="Wylensek D."/>
            <person name="Hitch T.C.A."/>
            <person name="Clavel T."/>
        </authorList>
    </citation>
    <scope>NUCLEOTIDE SEQUENCE [LARGE SCALE GENOMIC DNA]</scope>
    <source>
        <strain evidence="4 6">WCA3-601-WT-6J</strain>
    </source>
</reference>
<dbReference type="PANTHER" id="PTHR23222">
    <property type="entry name" value="PROHIBITIN"/>
    <property type="match status" value="1"/>
</dbReference>
<dbReference type="EMBL" id="VUNJ01000026">
    <property type="protein sequence ID" value="MST93394.1"/>
    <property type="molecule type" value="Genomic_DNA"/>
</dbReference>
<feature type="coiled-coil region" evidence="1">
    <location>
        <begin position="185"/>
        <end position="230"/>
    </location>
</feature>
<reference evidence="5 7" key="1">
    <citation type="journal article" date="2019" name="Nat. Med.">
        <title>A library of human gut bacterial isolates paired with longitudinal multiomics data enables mechanistic microbiome research.</title>
        <authorList>
            <person name="Poyet M."/>
            <person name="Groussin M."/>
            <person name="Gibbons S.M."/>
            <person name="Avila-Pacheco J."/>
            <person name="Jiang X."/>
            <person name="Kearney S.M."/>
            <person name="Perrotta A.R."/>
            <person name="Berdy B."/>
            <person name="Zhao S."/>
            <person name="Lieberman T.D."/>
            <person name="Swanson P.K."/>
            <person name="Smith M."/>
            <person name="Roesemann S."/>
            <person name="Alexander J.E."/>
            <person name="Rich S.A."/>
            <person name="Livny J."/>
            <person name="Vlamakis H."/>
            <person name="Clish C."/>
            <person name="Bullock K."/>
            <person name="Deik A."/>
            <person name="Scott J."/>
            <person name="Pierce K.A."/>
            <person name="Xavier R.J."/>
            <person name="Alm E.J."/>
        </authorList>
    </citation>
    <scope>NUCLEOTIDE SEQUENCE [LARGE SCALE GENOMIC DNA]</scope>
    <source>
        <strain evidence="5 7">BIOML-A7</strain>
    </source>
</reference>
<dbReference type="InterPro" id="IPR000163">
    <property type="entry name" value="Prohibitin"/>
</dbReference>
<dbReference type="SUPFAM" id="SSF117892">
    <property type="entry name" value="Band 7/SPFH domain"/>
    <property type="match status" value="1"/>
</dbReference>
<organism evidence="4 6">
    <name type="scientific">Ruthenibacterium lactatiformans</name>
    <dbReference type="NCBI Taxonomy" id="1550024"/>
    <lineage>
        <taxon>Bacteria</taxon>
        <taxon>Bacillati</taxon>
        <taxon>Bacillota</taxon>
        <taxon>Clostridia</taxon>
        <taxon>Eubacteriales</taxon>
        <taxon>Oscillospiraceae</taxon>
        <taxon>Ruthenibacterium</taxon>
    </lineage>
</organism>
<keyword evidence="1" id="KW-0175">Coiled coil</keyword>
<dbReference type="InterPro" id="IPR036013">
    <property type="entry name" value="Band_7/SPFH_dom_sf"/>
</dbReference>
<dbReference type="AlphaFoldDB" id="A0A6I2UB66"/>
<dbReference type="PANTHER" id="PTHR23222:SF0">
    <property type="entry name" value="PROHIBITIN 1"/>
    <property type="match status" value="1"/>
</dbReference>
<evidence type="ECO:0000313" key="6">
    <source>
        <dbReference type="Proteomes" id="UP000431913"/>
    </source>
</evidence>
<dbReference type="InterPro" id="IPR001107">
    <property type="entry name" value="Band_7"/>
</dbReference>
<name>A0A6I2UB66_9FIRM</name>
<dbReference type="Proteomes" id="UP000449193">
    <property type="component" value="Unassembled WGS sequence"/>
</dbReference>
<comment type="caution">
    <text evidence="4">The sequence shown here is derived from an EMBL/GenBank/DDBJ whole genome shotgun (WGS) entry which is preliminary data.</text>
</comment>
<accession>A0A6I2UB66</accession>
<dbReference type="GO" id="GO:0016020">
    <property type="term" value="C:membrane"/>
    <property type="evidence" value="ECO:0007669"/>
    <property type="project" value="InterPro"/>
</dbReference>
<dbReference type="RefSeq" id="WP_069971801.1">
    <property type="nucleotide sequence ID" value="NZ_CAOJUJ010000007.1"/>
</dbReference>
<dbReference type="Proteomes" id="UP000431913">
    <property type="component" value="Unassembled WGS sequence"/>
</dbReference>
<gene>
    <name evidence="4" type="ORF">FYJ76_15880</name>
    <name evidence="5" type="ORF">GMD52_14705</name>
</gene>
<protein>
    <submittedName>
        <fullName evidence="4">Prohibitin family protein</fullName>
    </submittedName>
</protein>
<dbReference type="CDD" id="cd03401">
    <property type="entry name" value="SPFH_prohibitin"/>
    <property type="match status" value="1"/>
</dbReference>
<dbReference type="Pfam" id="PF01145">
    <property type="entry name" value="Band_7"/>
    <property type="match status" value="1"/>
</dbReference>
<feature type="region of interest" description="Disordered" evidence="2">
    <location>
        <begin position="266"/>
        <end position="291"/>
    </location>
</feature>
<dbReference type="SMART" id="SM00244">
    <property type="entry name" value="PHB"/>
    <property type="match status" value="1"/>
</dbReference>
<evidence type="ECO:0000259" key="3">
    <source>
        <dbReference type="SMART" id="SM00244"/>
    </source>
</evidence>
<evidence type="ECO:0000313" key="5">
    <source>
        <dbReference type="EMBL" id="MTS52773.1"/>
    </source>
</evidence>
<dbReference type="EMBL" id="WMZR01000023">
    <property type="protein sequence ID" value="MTS52773.1"/>
    <property type="molecule type" value="Genomic_DNA"/>
</dbReference>
<feature type="domain" description="Band 7" evidence="3">
    <location>
        <begin position="25"/>
        <end position="186"/>
    </location>
</feature>
<evidence type="ECO:0000313" key="7">
    <source>
        <dbReference type="Proteomes" id="UP000449193"/>
    </source>
</evidence>
<proteinExistence type="predicted"/>
<sequence length="291" mass="31378">MKEVKKFRFIPILLAVILAVFLLLSSVTTIPAGHTGVVTTFGKVSGTVLGEGLHFKLPFITNVVKIDNRVLKTEVSSSSASKDLQTVNSTIALNYRIGRANSASIYQNIGTDFENVLINPAIQECVKSVTAQFTAEELITERQKVGDLMREALAEKIGPYGFDIEVFNITSFEFSEEFNAAIEAKQTAQQNALKAEQDLARIKVEAQQQIEQARAEAESYRLKNQEITQETLAMEWINKWDGKLPSVASDGSMMFDISDIIAAAGSGKSASAPSTPVAPSAPSAASAAAGE</sequence>